<dbReference type="EMBL" id="CP059267">
    <property type="protein sequence ID" value="QLQ78202.1"/>
    <property type="molecule type" value="Genomic_DNA"/>
</dbReference>
<dbReference type="SUPFAM" id="SSF49447">
    <property type="entry name" value="Second domain of Mu2 adaptin subunit (ap50) of ap2 adaptor"/>
    <property type="match status" value="1"/>
</dbReference>
<proteinExistence type="inferred from homology"/>
<accession>A0A7H9HPH1</accession>
<keyword evidence="3 6" id="KW-0653">Protein transport</keyword>
<dbReference type="GO" id="GO:0006886">
    <property type="term" value="P:intracellular protein transport"/>
    <property type="evidence" value="ECO:0007669"/>
    <property type="project" value="UniProtKB-UniRule"/>
</dbReference>
<dbReference type="PIRSF" id="PIRSF005992">
    <property type="entry name" value="Clathrin_mu"/>
    <property type="match status" value="1"/>
</dbReference>
<dbReference type="Proteomes" id="UP000510647">
    <property type="component" value="Chromosome 1"/>
</dbReference>
<keyword evidence="10" id="KW-1185">Reference proteome</keyword>
<protein>
    <recommendedName>
        <fullName evidence="8">MHD domain-containing protein</fullName>
    </recommendedName>
</protein>
<dbReference type="CDD" id="cd09252">
    <property type="entry name" value="AP-3_Mu3_Cterm"/>
    <property type="match status" value="1"/>
</dbReference>
<keyword evidence="2 6" id="KW-0813">Transport</keyword>
<dbReference type="AlphaFoldDB" id="A0A7H9HPH1"/>
<dbReference type="PROSITE" id="PS00991">
    <property type="entry name" value="CLAT_ADAPTOR_M_2"/>
    <property type="match status" value="1"/>
</dbReference>
<dbReference type="GO" id="GO:0016192">
    <property type="term" value="P:vesicle-mediated transport"/>
    <property type="evidence" value="ECO:0007669"/>
    <property type="project" value="InterPro"/>
</dbReference>
<evidence type="ECO:0000256" key="7">
    <source>
        <dbReference type="SAM" id="MobiDB-lite"/>
    </source>
</evidence>
<dbReference type="InterPro" id="IPR028565">
    <property type="entry name" value="MHD"/>
</dbReference>
<evidence type="ECO:0000313" key="9">
    <source>
        <dbReference type="EMBL" id="QLQ78202.1"/>
    </source>
</evidence>
<dbReference type="GO" id="GO:0030659">
    <property type="term" value="C:cytoplasmic vesicle membrane"/>
    <property type="evidence" value="ECO:0007669"/>
    <property type="project" value="UniProtKB-SubCell"/>
</dbReference>
<keyword evidence="4" id="KW-0472">Membrane</keyword>
<evidence type="ECO:0000256" key="4">
    <source>
        <dbReference type="ARBA" id="ARBA00023136"/>
    </source>
</evidence>
<dbReference type="InterPro" id="IPR018240">
    <property type="entry name" value="Clathrin_mu_CS"/>
</dbReference>
<evidence type="ECO:0000256" key="1">
    <source>
        <dbReference type="ARBA" id="ARBA00004156"/>
    </source>
</evidence>
<sequence>MFISFFITDSKYSLVFQYLLSSKSPSFEHLRTKVQDVCPKLMSDVSGLETNVRANDGNGNLNAVCQSVGKNLELYKYYSRTNKLYYFCLTSACNSGFKCSPFVFMEDVDRLLLEYFDKDQLTANKIKNNYDRITMIFYFCISGGVPAAGKLYSNKVKKVVPVRSDLSKIITSTAHSLQVAVQRQGQQQGDRFGKKQSRFDTDSSSAENQLVPWRNAGLKYTNNEFYVDMTEEIHVIYRKRSRSNLRFDSSKMTMVCGTINGRVTAKCYLSDNPSVELQLDLTGDDLGVPALHDCIENKTDLSNLRFIPPDGKFSLMQYSIDLDQPSQSRRYNNCVGLITLDFKDQLGSKRDEFELTVNIANSREVESIQHLCIGLELQPPTENNFQDQDALQDSEFKIKVLRNTHGRFDNTVVSGQGTWIFDKDTPTGSLPVLRGCVENSAGLSCDAKVQRVSLSYSHTGQLASGIRVKAIDISSQGTTTTKPFKGVKYMTTTGDYEIRS</sequence>
<comment type="subcellular location">
    <subcellularLocation>
        <location evidence="1">Cytoplasmic vesicle membrane</location>
    </subcellularLocation>
</comment>
<comment type="similarity">
    <text evidence="6">Belongs to the adaptor complexes medium subunit family.</text>
</comment>
<dbReference type="Gene3D" id="2.60.40.1170">
    <property type="entry name" value="Mu homology domain, subdomain B"/>
    <property type="match status" value="2"/>
</dbReference>
<dbReference type="InterPro" id="IPR036168">
    <property type="entry name" value="AP2_Mu_C_sf"/>
</dbReference>
<evidence type="ECO:0000313" key="10">
    <source>
        <dbReference type="Proteomes" id="UP000510647"/>
    </source>
</evidence>
<dbReference type="PROSITE" id="PS00990">
    <property type="entry name" value="CLAT_ADAPTOR_M_1"/>
    <property type="match status" value="1"/>
</dbReference>
<feature type="region of interest" description="Disordered" evidence="7">
    <location>
        <begin position="184"/>
        <end position="206"/>
    </location>
</feature>
<evidence type="ECO:0000256" key="6">
    <source>
        <dbReference type="PIRNR" id="PIRNR005992"/>
    </source>
</evidence>
<dbReference type="OrthoDB" id="870at2759"/>
<dbReference type="PROSITE" id="PS51072">
    <property type="entry name" value="MHD"/>
    <property type="match status" value="1"/>
</dbReference>
<evidence type="ECO:0000256" key="3">
    <source>
        <dbReference type="ARBA" id="ARBA00022927"/>
    </source>
</evidence>
<dbReference type="GO" id="GO:0030131">
    <property type="term" value="C:clathrin adaptor complex"/>
    <property type="evidence" value="ECO:0007669"/>
    <property type="project" value="UniProtKB-UniRule"/>
</dbReference>
<organism evidence="9 10">
    <name type="scientific">Torulaspora globosa</name>
    <dbReference type="NCBI Taxonomy" id="48254"/>
    <lineage>
        <taxon>Eukaryota</taxon>
        <taxon>Fungi</taxon>
        <taxon>Dikarya</taxon>
        <taxon>Ascomycota</taxon>
        <taxon>Saccharomycotina</taxon>
        <taxon>Saccharomycetes</taxon>
        <taxon>Saccharomycetales</taxon>
        <taxon>Saccharomycetaceae</taxon>
        <taxon>Torulaspora</taxon>
    </lineage>
</organism>
<feature type="domain" description="MHD" evidence="8">
    <location>
        <begin position="222"/>
        <end position="499"/>
    </location>
</feature>
<gene>
    <name evidence="9" type="ORF">HG537_0A04490</name>
</gene>
<evidence type="ECO:0000256" key="2">
    <source>
        <dbReference type="ARBA" id="ARBA00022448"/>
    </source>
</evidence>
<dbReference type="InterPro" id="IPR001392">
    <property type="entry name" value="Clathrin_mu"/>
</dbReference>
<evidence type="ECO:0000259" key="8">
    <source>
        <dbReference type="PROSITE" id="PS51072"/>
    </source>
</evidence>
<dbReference type="InterPro" id="IPR050431">
    <property type="entry name" value="Adaptor_comp_med_subunit"/>
</dbReference>
<keyword evidence="5" id="KW-0968">Cytoplasmic vesicle</keyword>
<dbReference type="Pfam" id="PF00928">
    <property type="entry name" value="Adap_comp_sub"/>
    <property type="match status" value="1"/>
</dbReference>
<reference evidence="9 10" key="1">
    <citation type="submission" date="2020-06" db="EMBL/GenBank/DDBJ databases">
        <title>The yeast mating-type switching endonuclease HO is a domesticated member of an unorthodox homing genetic element family.</title>
        <authorList>
            <person name="Coughlan A.Y."/>
            <person name="Lombardi L."/>
            <person name="Braun-Galleani S."/>
            <person name="Martos A.R."/>
            <person name="Galeote V."/>
            <person name="Bigey F."/>
            <person name="Dequin S."/>
            <person name="Byrne K.P."/>
            <person name="Wolfe K.H."/>
        </authorList>
    </citation>
    <scope>NUCLEOTIDE SEQUENCE [LARGE SCALE GENOMIC DNA]</scope>
    <source>
        <strain evidence="9 10">CBS2947</strain>
    </source>
</reference>
<evidence type="ECO:0000256" key="5">
    <source>
        <dbReference type="ARBA" id="ARBA00023329"/>
    </source>
</evidence>
<dbReference type="PANTHER" id="PTHR10529">
    <property type="entry name" value="AP COMPLEX SUBUNIT MU"/>
    <property type="match status" value="1"/>
</dbReference>
<name>A0A7H9HPH1_9SACH</name>
<feature type="compositionally biased region" description="Basic and acidic residues" evidence="7">
    <location>
        <begin position="191"/>
        <end position="201"/>
    </location>
</feature>